<dbReference type="CDD" id="cd16926">
    <property type="entry name" value="HATPase_MutL-MLH-PMS-like"/>
    <property type="match status" value="1"/>
</dbReference>
<proteinExistence type="inferred from homology"/>
<feature type="compositionally biased region" description="Acidic residues" evidence="9">
    <location>
        <begin position="1036"/>
        <end position="1098"/>
    </location>
</feature>
<dbReference type="GO" id="GO:0032389">
    <property type="term" value="C:MutLalpha complex"/>
    <property type="evidence" value="ECO:0007669"/>
    <property type="project" value="TreeGrafter"/>
</dbReference>
<dbReference type="GO" id="GO:0030983">
    <property type="term" value="F:mismatched DNA binding"/>
    <property type="evidence" value="ECO:0007669"/>
    <property type="project" value="InterPro"/>
</dbReference>
<evidence type="ECO:0000256" key="1">
    <source>
        <dbReference type="ARBA" id="ARBA00004141"/>
    </source>
</evidence>
<dbReference type="PANTHER" id="PTHR10073">
    <property type="entry name" value="DNA MISMATCH REPAIR PROTEIN MLH, PMS, MUTL"/>
    <property type="match status" value="1"/>
</dbReference>
<dbReference type="STRING" id="1448321.A0A317VKM9"/>
<dbReference type="EMBL" id="MSFL01000023">
    <property type="protein sequence ID" value="PWY74455.1"/>
    <property type="molecule type" value="Genomic_DNA"/>
</dbReference>
<feature type="transmembrane region" description="Helical" evidence="10">
    <location>
        <begin position="205"/>
        <end position="227"/>
    </location>
</feature>
<dbReference type="PROSITE" id="PS00058">
    <property type="entry name" value="DNA_MISMATCH_REPAIR_1"/>
    <property type="match status" value="1"/>
</dbReference>
<feature type="transmembrane region" description="Helical" evidence="10">
    <location>
        <begin position="49"/>
        <end position="71"/>
    </location>
</feature>
<dbReference type="InterPro" id="IPR014762">
    <property type="entry name" value="DNA_mismatch_repair_CS"/>
</dbReference>
<comment type="similarity">
    <text evidence="2">Belongs to the DNA mismatch repair MutL/HexB family.</text>
</comment>
<evidence type="ECO:0000313" key="15">
    <source>
        <dbReference type="Proteomes" id="UP000247233"/>
    </source>
</evidence>
<evidence type="ECO:0000256" key="11">
    <source>
        <dbReference type="SAM" id="SignalP"/>
    </source>
</evidence>
<evidence type="ECO:0000256" key="2">
    <source>
        <dbReference type="ARBA" id="ARBA00006082"/>
    </source>
</evidence>
<dbReference type="SUPFAM" id="SSF54211">
    <property type="entry name" value="Ribosomal protein S5 domain 2-like"/>
    <property type="match status" value="1"/>
</dbReference>
<dbReference type="InterPro" id="IPR014790">
    <property type="entry name" value="MutL_C"/>
</dbReference>
<dbReference type="GO" id="GO:0000710">
    <property type="term" value="P:meiotic mismatch repair"/>
    <property type="evidence" value="ECO:0007669"/>
    <property type="project" value="UniProtKB-ARBA"/>
</dbReference>
<dbReference type="InterPro" id="IPR014721">
    <property type="entry name" value="Ribsml_uS5_D2-typ_fold_subgr"/>
</dbReference>
<dbReference type="Gene3D" id="3.30.1540.20">
    <property type="entry name" value="MutL, C-terminal domain, dimerisation subdomain"/>
    <property type="match status" value="1"/>
</dbReference>
<dbReference type="Gene3D" id="3.30.1370.100">
    <property type="entry name" value="MutL, C-terminal domain, regulatory subdomain"/>
    <property type="match status" value="1"/>
</dbReference>
<dbReference type="InterPro" id="IPR013507">
    <property type="entry name" value="DNA_mismatch_S5_2-like"/>
</dbReference>
<evidence type="ECO:0000256" key="9">
    <source>
        <dbReference type="SAM" id="MobiDB-lite"/>
    </source>
</evidence>
<dbReference type="SMART" id="SM00853">
    <property type="entry name" value="MutL_C"/>
    <property type="match status" value="1"/>
</dbReference>
<dbReference type="Proteomes" id="UP000247233">
    <property type="component" value="Unassembled WGS sequence"/>
</dbReference>
<evidence type="ECO:0000256" key="5">
    <source>
        <dbReference type="ARBA" id="ARBA00022763"/>
    </source>
</evidence>
<reference evidence="14 15" key="1">
    <citation type="submission" date="2016-12" db="EMBL/GenBank/DDBJ databases">
        <title>The genomes of Aspergillus section Nigri reveals drivers in fungal speciation.</title>
        <authorList>
            <consortium name="DOE Joint Genome Institute"/>
            <person name="Vesth T.C."/>
            <person name="Nybo J."/>
            <person name="Theobald S."/>
            <person name="Brandl J."/>
            <person name="Frisvad J.C."/>
            <person name="Nielsen K.F."/>
            <person name="Lyhne E.K."/>
            <person name="Kogle M.E."/>
            <person name="Kuo A."/>
            <person name="Riley R."/>
            <person name="Clum A."/>
            <person name="Nolan M."/>
            <person name="Lipzen A."/>
            <person name="Salamov A."/>
            <person name="Henrissat B."/>
            <person name="Wiebenga A."/>
            <person name="De Vries R.P."/>
            <person name="Grigoriev I.V."/>
            <person name="Mortensen U.H."/>
            <person name="Andersen M.R."/>
            <person name="Baker S.E."/>
        </authorList>
    </citation>
    <scope>NUCLEOTIDE SEQUENCE [LARGE SCALE GENOMIC DNA]</scope>
    <source>
        <strain evidence="14 15">CBS 117.55</strain>
    </source>
</reference>
<keyword evidence="6 10" id="KW-1133">Transmembrane helix</keyword>
<keyword evidence="11" id="KW-0732">Signal</keyword>
<name>A0A317VKM9_9EURO</name>
<feature type="transmembrane region" description="Helical" evidence="10">
    <location>
        <begin position="264"/>
        <end position="285"/>
    </location>
</feature>
<feature type="compositionally biased region" description="Polar residues" evidence="9">
    <location>
        <begin position="935"/>
        <end position="948"/>
    </location>
</feature>
<dbReference type="InterPro" id="IPR042120">
    <property type="entry name" value="MutL_C_dimsub"/>
</dbReference>
<dbReference type="GeneID" id="37068285"/>
<dbReference type="SUPFAM" id="SSF55874">
    <property type="entry name" value="ATPase domain of HSP90 chaperone/DNA topoisomerase II/histidine kinase"/>
    <property type="match status" value="1"/>
</dbReference>
<dbReference type="NCBIfam" id="TIGR00585">
    <property type="entry name" value="mutl"/>
    <property type="match status" value="1"/>
</dbReference>
<feature type="region of interest" description="Disordered" evidence="9">
    <location>
        <begin position="1476"/>
        <end position="1497"/>
    </location>
</feature>
<feature type="compositionally biased region" description="Basic and acidic residues" evidence="9">
    <location>
        <begin position="1136"/>
        <end position="1153"/>
    </location>
</feature>
<dbReference type="InterPro" id="IPR038973">
    <property type="entry name" value="MutL/Mlh/Pms-like"/>
</dbReference>
<feature type="transmembrane region" description="Helical" evidence="10">
    <location>
        <begin position="164"/>
        <end position="185"/>
    </location>
</feature>
<sequence length="1497" mass="163810">MGALLSLPLLAIPSASTLITVATSCCGAATCSAVCSACGKFQNSMATRIAYAFILLINSIVSWIMLTPWALKKLQHLTLDYMEIRCDGKECYGWVAVHRINFGLGLFHLILAFMLLGVRSSKDGRAVLQNGFWGPKIILWLALVVTSFFIPESFFFVYGHYIAFFCAMLFLLLGLILLVDLAHSWAELCLQKIEDHDSRTWRGLLIGSTVGMYVASLAMTILMYIFFAHSGCAMNQAAISINLVVFLIISIISVQPIVQESNPRAGLAQAAMVTVYCTYLTMSAVSMEPDDRQCNPLIRARGTRTASIVLGALVTMATIAYTTTRAATQGIALGSKGGHSYSELGTDDNEHGLVTQQPTSRREMRAEALRAAVASGSLPASALDDSDDEDDEYDTKDDEKGSTQYNYSLFHIIFFLATTWVATLLTQNLDPEAADDFAPVGRTYWASWVKIISAWIHQIQSGQVIVDLNSVAKELVENSLDAGATSIEIRFKNNGLDLIEVQDNGSGIAEENWESVALKHHTSKLTTFNDLTQLTTFGFRGEALSSLCALSSFHITTAQAHQAPKATRLDFAPSGKLSKTQIIAGQKGTTASVEGLFRTLPVRRRELEKNIKREYGKVLNLLHAYACVSVGVRFTVRNIVGGGKGGGRNAVVFSTNGNGTTRENIANVYGAKMVGMLVGLDLELQFEGSGGSGGRGGSEILVRGHISRPVFGEGRQTPDRQMFFVNSRPCGLPQIAKAFNEVYRSFNVSQSPFVFADFCMDTDAYDVNVSPDKRTVLLHDAGALIEALKGELTRLFEAEEQTVPQAKTAAGVGGRRSLPQTPTRLVGRGLGGSGVREKDTEKEQVSSQDRMKSFLSGLGAGERPEEPSAGLQDQVQVGRSPARVQPEPEPESEPEDEEEDNELFVSQGSPPAETQDAVQRPQEPELQEDGGDGHSQGSAADAPSSQLVNPEDETPNAVQNAFDRMRPRRMPTEVATITIGNRTVTSMVGSGLPRKRSSDGVGTSTRKRRIHTPSRASIFGKHMRDFAAPGSQLGADMDEDEEEDEEGGVEDDEMEEIFDEEAEETEEEEGGEAEEAEEEEAGEEEAEEEAEDDVEDIKEDGSQAYAPSEHESDHSHGTDHTDHASKVETLSQPRSTEQHMNEEEKKRHEEAEVQRLIQDAEDRASLPQGNTILRANKMNKGAAHRDSTVQLISTIDGSLSRIQAQLKTLQSGLLRFNKHASPAAASTEAAASHETAEERLSLTVSKNDFANMRIVGQFNLGFILATRSSPPDTDTNTLPPDAQDELFIIDQHASDEKFNFERLQASTVVQNQRLVQPKRLDLTAVEEEIVIENQAALEKNGFIVDVDDSGDEPIGRRCSLISLPLSKEVVFGVRDLEELIVLLAETPTTTATNAAAASSDIYIPRPSKVRKMFAMRACRSSIMIGKTLTEKQMTRVVRNMGTIDKPWNCPHGRPTMRHLMSLGRWDEWDEFGGIMGRRREAEEPDEEGSDEVVDESE</sequence>
<dbReference type="VEuPathDB" id="FungiDB:BO70DRAFT_389055"/>
<dbReference type="Pfam" id="PF01119">
    <property type="entry name" value="DNA_mis_repair"/>
    <property type="match status" value="1"/>
</dbReference>
<feature type="compositionally biased region" description="Basic and acidic residues" evidence="9">
    <location>
        <begin position="1108"/>
        <end position="1126"/>
    </location>
</feature>
<dbReference type="InterPro" id="IPR036890">
    <property type="entry name" value="HATPase_C_sf"/>
</dbReference>
<dbReference type="GO" id="GO:0005524">
    <property type="term" value="F:ATP binding"/>
    <property type="evidence" value="ECO:0007669"/>
    <property type="project" value="InterPro"/>
</dbReference>
<dbReference type="GO" id="GO:0140664">
    <property type="term" value="F:ATP-dependent DNA damage sensor activity"/>
    <property type="evidence" value="ECO:0007669"/>
    <property type="project" value="InterPro"/>
</dbReference>
<keyword evidence="5" id="KW-0227">DNA damage</keyword>
<evidence type="ECO:0000259" key="12">
    <source>
        <dbReference type="SMART" id="SM00853"/>
    </source>
</evidence>
<dbReference type="InterPro" id="IPR002099">
    <property type="entry name" value="MutL/Mlh/PMS"/>
</dbReference>
<evidence type="ECO:0000256" key="8">
    <source>
        <dbReference type="ARBA" id="ARBA00070941"/>
    </source>
</evidence>
<feature type="compositionally biased region" description="Basic and acidic residues" evidence="9">
    <location>
        <begin position="835"/>
        <end position="852"/>
    </location>
</feature>
<feature type="compositionally biased region" description="Polar residues" evidence="9">
    <location>
        <begin position="978"/>
        <end position="988"/>
    </location>
</feature>
<keyword evidence="7 10" id="KW-0472">Membrane</keyword>
<dbReference type="SUPFAM" id="SSF118116">
    <property type="entry name" value="DNA mismatch repair protein MutL"/>
    <property type="match status" value="1"/>
</dbReference>
<keyword evidence="4 10" id="KW-0812">Transmembrane</keyword>
<feature type="compositionally biased region" description="Acidic residues" evidence="9">
    <location>
        <begin position="384"/>
        <end position="396"/>
    </location>
</feature>
<keyword evidence="15" id="KW-1185">Reference proteome</keyword>
<dbReference type="InterPro" id="IPR005016">
    <property type="entry name" value="TDE1/TMS"/>
</dbReference>
<feature type="domain" description="MutL C-terminal dimerisation" evidence="12">
    <location>
        <begin position="1254"/>
        <end position="1428"/>
    </location>
</feature>
<comment type="subcellular location">
    <subcellularLocation>
        <location evidence="1">Membrane</location>
        <topology evidence="1">Multi-pass membrane protein</topology>
    </subcellularLocation>
</comment>
<dbReference type="Pfam" id="PF03348">
    <property type="entry name" value="Serinc"/>
    <property type="match status" value="1"/>
</dbReference>
<dbReference type="Pfam" id="PF08676">
    <property type="entry name" value="MutL_C"/>
    <property type="match status" value="1"/>
</dbReference>
<comment type="caution">
    <text evidence="14">The sequence shown here is derived from an EMBL/GenBank/DDBJ whole genome shotgun (WGS) entry which is preliminary data.</text>
</comment>
<evidence type="ECO:0000256" key="4">
    <source>
        <dbReference type="ARBA" id="ARBA00022692"/>
    </source>
</evidence>
<feature type="signal peptide" evidence="11">
    <location>
        <begin position="1"/>
        <end position="17"/>
    </location>
</feature>
<feature type="compositionally biased region" description="Acidic residues" evidence="9">
    <location>
        <begin position="1482"/>
        <end position="1497"/>
    </location>
</feature>
<protein>
    <recommendedName>
        <fullName evidence="8">DNA mismatch repair protein PMS1</fullName>
    </recommendedName>
</protein>
<evidence type="ECO:0000256" key="6">
    <source>
        <dbReference type="ARBA" id="ARBA00022989"/>
    </source>
</evidence>
<dbReference type="GO" id="GO:0016020">
    <property type="term" value="C:membrane"/>
    <property type="evidence" value="ECO:0007669"/>
    <property type="project" value="UniProtKB-SubCell"/>
</dbReference>
<dbReference type="PANTHER" id="PTHR10073:SF52">
    <property type="entry name" value="MISMATCH REPAIR ENDONUCLEASE PMS2"/>
    <property type="match status" value="1"/>
</dbReference>
<dbReference type="InterPro" id="IPR042121">
    <property type="entry name" value="MutL_C_regsub"/>
</dbReference>
<evidence type="ECO:0000256" key="3">
    <source>
        <dbReference type="ARBA" id="ARBA00006665"/>
    </source>
</evidence>
<dbReference type="SMART" id="SM01340">
    <property type="entry name" value="DNA_mis_repair"/>
    <property type="match status" value="1"/>
</dbReference>
<dbReference type="RefSeq" id="XP_025397102.1">
    <property type="nucleotide sequence ID" value="XM_025546048.1"/>
</dbReference>
<feature type="transmembrane region" description="Helical" evidence="10">
    <location>
        <begin position="306"/>
        <end position="323"/>
    </location>
</feature>
<feature type="transmembrane region" description="Helical" evidence="10">
    <location>
        <begin position="137"/>
        <end position="157"/>
    </location>
</feature>
<dbReference type="Pfam" id="PF13589">
    <property type="entry name" value="HATPase_c_3"/>
    <property type="match status" value="1"/>
</dbReference>
<accession>A0A317VKM9</accession>
<dbReference type="InterPro" id="IPR020568">
    <property type="entry name" value="Ribosomal_Su5_D2-typ_SF"/>
</dbReference>
<dbReference type="Gene3D" id="3.30.230.10">
    <property type="match status" value="1"/>
</dbReference>
<evidence type="ECO:0000313" key="14">
    <source>
        <dbReference type="EMBL" id="PWY74455.1"/>
    </source>
</evidence>
<dbReference type="CDD" id="cd03484">
    <property type="entry name" value="MutL_Trans_hPMS_2_like"/>
    <property type="match status" value="1"/>
</dbReference>
<feature type="transmembrane region" description="Helical" evidence="10">
    <location>
        <begin position="239"/>
        <end position="258"/>
    </location>
</feature>
<evidence type="ECO:0000256" key="10">
    <source>
        <dbReference type="SAM" id="Phobius"/>
    </source>
</evidence>
<evidence type="ECO:0000256" key="7">
    <source>
        <dbReference type="ARBA" id="ARBA00023136"/>
    </source>
</evidence>
<dbReference type="FunFam" id="3.30.1370.100:FF:000001">
    <property type="entry name" value="Mismatch repair endonuclease pms1, putative"/>
    <property type="match status" value="1"/>
</dbReference>
<feature type="region of interest" description="Disordered" evidence="9">
    <location>
        <begin position="806"/>
        <end position="1153"/>
    </location>
</feature>
<dbReference type="FunFam" id="3.30.565.10:FF:000014">
    <property type="entry name" value="Mismatch repair endonuclease pms1, putative"/>
    <property type="match status" value="1"/>
</dbReference>
<feature type="region of interest" description="Disordered" evidence="9">
    <location>
        <begin position="373"/>
        <end position="400"/>
    </location>
</feature>
<feature type="transmembrane region" description="Helical" evidence="10">
    <location>
        <begin position="92"/>
        <end position="117"/>
    </location>
</feature>
<feature type="chain" id="PRO_5016336670" description="DNA mismatch repair protein PMS1" evidence="11">
    <location>
        <begin position="18"/>
        <end position="1497"/>
    </location>
</feature>
<organism evidence="14 15">
    <name type="scientific">Aspergillus heteromorphus CBS 117.55</name>
    <dbReference type="NCBI Taxonomy" id="1448321"/>
    <lineage>
        <taxon>Eukaryota</taxon>
        <taxon>Fungi</taxon>
        <taxon>Dikarya</taxon>
        <taxon>Ascomycota</taxon>
        <taxon>Pezizomycotina</taxon>
        <taxon>Eurotiomycetes</taxon>
        <taxon>Eurotiomycetidae</taxon>
        <taxon>Eurotiales</taxon>
        <taxon>Aspergillaceae</taxon>
        <taxon>Aspergillus</taxon>
        <taxon>Aspergillus subgen. Circumdati</taxon>
    </lineage>
</organism>
<gene>
    <name evidence="14" type="ORF">BO70DRAFT_389055</name>
</gene>
<dbReference type="OrthoDB" id="10263226at2759"/>
<feature type="domain" description="DNA mismatch repair protein S5" evidence="13">
    <location>
        <begin position="665"/>
        <end position="797"/>
    </location>
</feature>
<evidence type="ECO:0000259" key="13">
    <source>
        <dbReference type="SMART" id="SM01340"/>
    </source>
</evidence>
<comment type="similarity">
    <text evidence="3">Belongs to the TDE1 family.</text>
</comment>
<feature type="compositionally biased region" description="Acidic residues" evidence="9">
    <location>
        <begin position="888"/>
        <end position="902"/>
    </location>
</feature>
<dbReference type="Gene3D" id="3.30.565.10">
    <property type="entry name" value="Histidine kinase-like ATPase, C-terminal domain"/>
    <property type="match status" value="1"/>
</dbReference>
<dbReference type="GO" id="GO:0016887">
    <property type="term" value="F:ATP hydrolysis activity"/>
    <property type="evidence" value="ECO:0007669"/>
    <property type="project" value="InterPro"/>
</dbReference>
<dbReference type="InterPro" id="IPR037198">
    <property type="entry name" value="MutL_C_sf"/>
</dbReference>